<evidence type="ECO:0000313" key="3">
    <source>
        <dbReference type="Proteomes" id="UP000324800"/>
    </source>
</evidence>
<feature type="non-terminal residue" evidence="2">
    <location>
        <position position="360"/>
    </location>
</feature>
<dbReference type="InterPro" id="IPR004875">
    <property type="entry name" value="DDE_SF_endonuclease_dom"/>
</dbReference>
<dbReference type="OrthoDB" id="4327074at2759"/>
<feature type="non-terminal residue" evidence="2">
    <location>
        <position position="1"/>
    </location>
</feature>
<sequence length="360" mass="41011">CLYQFKGKVTAISTALDIHPNGENVRPNVYISESGEQILVDLINEKIKNHRAPGQSEVADLMRMQRCNELETAHEMACAMGLGKLQDEFSRIVDYPSKQKVSEFIQEHKMSFSKPFDLEFQRSQAGTASNIRHWFSYPFTEDITNGVTEFFFINSDEINIDADMGCRVAKPKSFSRAPAETDAGTHHHITLMMTITPSGQNPPPFIIIGGLAKVPEALQHYMDDGQAYFVCNSSGWMDVPTYRIFAQYLVDWINKRRQQKGLDIKQKALLVLDGHSTRLDEAATDIFINNYCSVITFSGAFTHIMQPIDRVLTRDFRRFYRANLRRLTIMTRDQLSTTNNVAELKRNNIILATIDATRQV</sequence>
<dbReference type="AlphaFoldDB" id="A0A5J4TAT1"/>
<dbReference type="Pfam" id="PF03184">
    <property type="entry name" value="DDE_1"/>
    <property type="match status" value="1"/>
</dbReference>
<proteinExistence type="predicted"/>
<protein>
    <recommendedName>
        <fullName evidence="1">DDE-1 domain-containing protein</fullName>
    </recommendedName>
</protein>
<reference evidence="2 3" key="1">
    <citation type="submission" date="2019-03" db="EMBL/GenBank/DDBJ databases">
        <title>Single cell metagenomics reveals metabolic interactions within the superorganism composed of flagellate Streblomastix strix and complex community of Bacteroidetes bacteria on its surface.</title>
        <authorList>
            <person name="Treitli S.C."/>
            <person name="Kolisko M."/>
            <person name="Husnik F."/>
            <person name="Keeling P."/>
            <person name="Hampl V."/>
        </authorList>
    </citation>
    <scope>NUCLEOTIDE SEQUENCE [LARGE SCALE GENOMIC DNA]</scope>
    <source>
        <strain evidence="2">ST1C</strain>
    </source>
</reference>
<organism evidence="2 3">
    <name type="scientific">Streblomastix strix</name>
    <dbReference type="NCBI Taxonomy" id="222440"/>
    <lineage>
        <taxon>Eukaryota</taxon>
        <taxon>Metamonada</taxon>
        <taxon>Preaxostyla</taxon>
        <taxon>Oxymonadida</taxon>
        <taxon>Streblomastigidae</taxon>
        <taxon>Streblomastix</taxon>
    </lineage>
</organism>
<dbReference type="Proteomes" id="UP000324800">
    <property type="component" value="Unassembled WGS sequence"/>
</dbReference>
<feature type="domain" description="DDE-1" evidence="1">
    <location>
        <begin position="188"/>
        <end position="340"/>
    </location>
</feature>
<gene>
    <name evidence="2" type="ORF">EZS28_049174</name>
</gene>
<dbReference type="GO" id="GO:0003676">
    <property type="term" value="F:nucleic acid binding"/>
    <property type="evidence" value="ECO:0007669"/>
    <property type="project" value="InterPro"/>
</dbReference>
<name>A0A5J4TAT1_9EUKA</name>
<accession>A0A5J4TAT1</accession>
<comment type="caution">
    <text evidence="2">The sequence shown here is derived from an EMBL/GenBank/DDBJ whole genome shotgun (WGS) entry which is preliminary data.</text>
</comment>
<dbReference type="EMBL" id="SNRW01034832">
    <property type="protein sequence ID" value="KAA6355299.1"/>
    <property type="molecule type" value="Genomic_DNA"/>
</dbReference>
<evidence type="ECO:0000313" key="2">
    <source>
        <dbReference type="EMBL" id="KAA6355299.1"/>
    </source>
</evidence>
<evidence type="ECO:0000259" key="1">
    <source>
        <dbReference type="Pfam" id="PF03184"/>
    </source>
</evidence>